<keyword evidence="3" id="KW-1185">Reference proteome</keyword>
<evidence type="ECO:0000256" key="1">
    <source>
        <dbReference type="SAM" id="MobiDB-lite"/>
    </source>
</evidence>
<dbReference type="RefSeq" id="WP_255063001.1">
    <property type="nucleotide sequence ID" value="NZ_JANDBD010000010.1"/>
</dbReference>
<sequence>MRRSASLATTPDSMPAGNANVISRSARGSTALISGLPRSGSTLLAALLRQNPRFEAGMSGPLAGLFGALLGQMSAGHEYSVFIDDVKRERILRGLFDSFYAETDAEVVFDTNRGWCAWMPAIAHLFPDAKVIACVRDLPWVIDSIERLIQRNVFSPSSIFNYSAGGTVYTRANVVAGQDGMVGGPYDALKQACYGAQRDRLLLVQYETLTTDPATTMRTIYDFLGEAAFEHDFDHVEYDVTDFDRRAGTPGLHTVGTRVTASSRATLLPPDLFERFANDAFWRDRATMPDGLRIV</sequence>
<accession>A0ABT1MA07</accession>
<name>A0ABT1MA07_9MYCO</name>
<dbReference type="Proteomes" id="UP001651690">
    <property type="component" value="Unassembled WGS sequence"/>
</dbReference>
<dbReference type="Pfam" id="PF13469">
    <property type="entry name" value="Sulfotransfer_3"/>
    <property type="match status" value="1"/>
</dbReference>
<protein>
    <submittedName>
        <fullName evidence="2">Sulfotransferase</fullName>
    </submittedName>
</protein>
<gene>
    <name evidence="2" type="ORF">NM203_23880</name>
</gene>
<dbReference type="Gene3D" id="3.40.50.300">
    <property type="entry name" value="P-loop containing nucleotide triphosphate hydrolases"/>
    <property type="match status" value="1"/>
</dbReference>
<dbReference type="SUPFAM" id="SSF52540">
    <property type="entry name" value="P-loop containing nucleoside triphosphate hydrolases"/>
    <property type="match status" value="1"/>
</dbReference>
<evidence type="ECO:0000313" key="2">
    <source>
        <dbReference type="EMBL" id="MCP9275237.1"/>
    </source>
</evidence>
<proteinExistence type="predicted"/>
<feature type="compositionally biased region" description="Polar residues" evidence="1">
    <location>
        <begin position="1"/>
        <end position="12"/>
    </location>
</feature>
<feature type="region of interest" description="Disordered" evidence="1">
    <location>
        <begin position="1"/>
        <end position="20"/>
    </location>
</feature>
<reference evidence="2 3" key="1">
    <citation type="submission" date="2022-06" db="EMBL/GenBank/DDBJ databases">
        <title>Mycolicibacterium sp. CAU 1645 isolated from seawater.</title>
        <authorList>
            <person name="Kim W."/>
        </authorList>
    </citation>
    <scope>NUCLEOTIDE SEQUENCE [LARGE SCALE GENOMIC DNA]</scope>
    <source>
        <strain evidence="2 3">CAU 1645</strain>
    </source>
</reference>
<comment type="caution">
    <text evidence="2">The sequence shown here is derived from an EMBL/GenBank/DDBJ whole genome shotgun (WGS) entry which is preliminary data.</text>
</comment>
<organism evidence="2 3">
    <name type="scientific">Mycolicibacterium arenosum</name>
    <dbReference type="NCBI Taxonomy" id="2952157"/>
    <lineage>
        <taxon>Bacteria</taxon>
        <taxon>Bacillati</taxon>
        <taxon>Actinomycetota</taxon>
        <taxon>Actinomycetes</taxon>
        <taxon>Mycobacteriales</taxon>
        <taxon>Mycobacteriaceae</taxon>
        <taxon>Mycolicibacterium</taxon>
    </lineage>
</organism>
<evidence type="ECO:0000313" key="3">
    <source>
        <dbReference type="Proteomes" id="UP001651690"/>
    </source>
</evidence>
<dbReference type="InterPro" id="IPR027417">
    <property type="entry name" value="P-loop_NTPase"/>
</dbReference>
<dbReference type="EMBL" id="JANDBD010000010">
    <property type="protein sequence ID" value="MCP9275237.1"/>
    <property type="molecule type" value="Genomic_DNA"/>
</dbReference>